<keyword evidence="5" id="KW-0479">Metal-binding</keyword>
<name>A0A368FMM0_ANCCA</name>
<evidence type="ECO:0000256" key="6">
    <source>
        <dbReference type="ARBA" id="ARBA00022801"/>
    </source>
</evidence>
<reference evidence="9 10" key="1">
    <citation type="submission" date="2014-10" db="EMBL/GenBank/DDBJ databases">
        <title>Draft genome of the hookworm Ancylostoma caninum.</title>
        <authorList>
            <person name="Mitreva M."/>
        </authorList>
    </citation>
    <scope>NUCLEOTIDE SEQUENCE [LARGE SCALE GENOMIC DNA]</scope>
    <source>
        <strain evidence="9 10">Baltimore</strain>
    </source>
</reference>
<evidence type="ECO:0000256" key="4">
    <source>
        <dbReference type="ARBA" id="ARBA00022722"/>
    </source>
</evidence>
<dbReference type="Proteomes" id="UP000252519">
    <property type="component" value="Unassembled WGS sequence"/>
</dbReference>
<dbReference type="STRING" id="29170.A0A368FMM0"/>
<gene>
    <name evidence="9" type="ORF">ANCCAN_21415</name>
</gene>
<evidence type="ECO:0000256" key="5">
    <source>
        <dbReference type="ARBA" id="ARBA00022723"/>
    </source>
</evidence>
<dbReference type="GO" id="GO:0005634">
    <property type="term" value="C:nucleus"/>
    <property type="evidence" value="ECO:0007669"/>
    <property type="project" value="UniProtKB-SubCell"/>
</dbReference>
<dbReference type="PANTHER" id="PTHR22930">
    <property type="match status" value="1"/>
</dbReference>
<evidence type="ECO:0000256" key="7">
    <source>
        <dbReference type="ARBA" id="ARBA00023242"/>
    </source>
</evidence>
<evidence type="ECO:0000259" key="8">
    <source>
        <dbReference type="Pfam" id="PF13359"/>
    </source>
</evidence>
<evidence type="ECO:0000256" key="2">
    <source>
        <dbReference type="ARBA" id="ARBA00004123"/>
    </source>
</evidence>
<evidence type="ECO:0000313" key="10">
    <source>
        <dbReference type="Proteomes" id="UP000252519"/>
    </source>
</evidence>
<dbReference type="PANTHER" id="PTHR22930:SF289">
    <property type="entry name" value="DDE TNP4 DOMAIN-CONTAINING PROTEIN-RELATED"/>
    <property type="match status" value="1"/>
</dbReference>
<proteinExistence type="inferred from homology"/>
<dbReference type="EMBL" id="JOJR01001031">
    <property type="protein sequence ID" value="RCN32768.1"/>
    <property type="molecule type" value="Genomic_DNA"/>
</dbReference>
<dbReference type="AlphaFoldDB" id="A0A368FMM0"/>
<accession>A0A368FMM0</accession>
<dbReference type="InterPro" id="IPR027806">
    <property type="entry name" value="HARBI1_dom"/>
</dbReference>
<keyword evidence="6" id="KW-0378">Hydrolase</keyword>
<protein>
    <recommendedName>
        <fullName evidence="8">DDE Tnp4 domain-containing protein</fullName>
    </recommendedName>
</protein>
<dbReference type="InterPro" id="IPR045249">
    <property type="entry name" value="HARBI1-like"/>
</dbReference>
<dbReference type="GO" id="GO:0016787">
    <property type="term" value="F:hydrolase activity"/>
    <property type="evidence" value="ECO:0007669"/>
    <property type="project" value="UniProtKB-KW"/>
</dbReference>
<dbReference type="OrthoDB" id="5834473at2759"/>
<keyword evidence="4" id="KW-0540">Nuclease</keyword>
<keyword evidence="10" id="KW-1185">Reference proteome</keyword>
<dbReference type="Pfam" id="PF13359">
    <property type="entry name" value="DDE_Tnp_4"/>
    <property type="match status" value="1"/>
</dbReference>
<comment type="caution">
    <text evidence="9">The sequence shown here is derived from an EMBL/GenBank/DDBJ whole genome shotgun (WGS) entry which is preliminary data.</text>
</comment>
<evidence type="ECO:0000313" key="9">
    <source>
        <dbReference type="EMBL" id="RCN32768.1"/>
    </source>
</evidence>
<organism evidence="9 10">
    <name type="scientific">Ancylostoma caninum</name>
    <name type="common">Dog hookworm</name>
    <dbReference type="NCBI Taxonomy" id="29170"/>
    <lineage>
        <taxon>Eukaryota</taxon>
        <taxon>Metazoa</taxon>
        <taxon>Ecdysozoa</taxon>
        <taxon>Nematoda</taxon>
        <taxon>Chromadorea</taxon>
        <taxon>Rhabditida</taxon>
        <taxon>Rhabditina</taxon>
        <taxon>Rhabditomorpha</taxon>
        <taxon>Strongyloidea</taxon>
        <taxon>Ancylostomatidae</taxon>
        <taxon>Ancylostomatinae</taxon>
        <taxon>Ancylostoma</taxon>
    </lineage>
</organism>
<comment type="cofactor">
    <cofactor evidence="1">
        <name>a divalent metal cation</name>
        <dbReference type="ChEBI" id="CHEBI:60240"/>
    </cofactor>
</comment>
<dbReference type="GO" id="GO:0046872">
    <property type="term" value="F:metal ion binding"/>
    <property type="evidence" value="ECO:0007669"/>
    <property type="project" value="UniProtKB-KW"/>
</dbReference>
<feature type="domain" description="DDE Tnp4" evidence="8">
    <location>
        <begin position="108"/>
        <end position="252"/>
    </location>
</feature>
<comment type="subcellular location">
    <subcellularLocation>
        <location evidence="2">Nucleus</location>
    </subcellularLocation>
</comment>
<evidence type="ECO:0000256" key="1">
    <source>
        <dbReference type="ARBA" id="ARBA00001968"/>
    </source>
</evidence>
<dbReference type="GO" id="GO:0004518">
    <property type="term" value="F:nuclease activity"/>
    <property type="evidence" value="ECO:0007669"/>
    <property type="project" value="UniProtKB-KW"/>
</dbReference>
<sequence>MDVQKIVRMLSPLLPENGFEPWEISKLNQVLITLRYLTTNSHQTVIADVFEVSQKAVSDVITRVVDALNHPMIEDKFLRFWVSDERWCLRRSREFARQSKFTNVVGCVDGCLIRIQRPINYGNHYYCRKACCAVNMVAVVDARGRFTYINCGFAGRHHDSFIWRNSQASREFEEGRARPGYRLLGDAGFANSSSVMTPYRQNAARADRRKRRFNKARNVVEKASGALKRRFWVLHNVTRIEPPKLQKLIKACGPLQYRDLLGCPPGPVA</sequence>
<comment type="similarity">
    <text evidence="3">Belongs to the HARBI1 family.</text>
</comment>
<keyword evidence="7" id="KW-0539">Nucleus</keyword>
<evidence type="ECO:0000256" key="3">
    <source>
        <dbReference type="ARBA" id="ARBA00006958"/>
    </source>
</evidence>